<proteinExistence type="predicted"/>
<protein>
    <submittedName>
        <fullName evidence="6">Glutathione synthase/RimK-type ligase, ATP-grasp superfamily</fullName>
    </submittedName>
</protein>
<evidence type="ECO:0000256" key="4">
    <source>
        <dbReference type="PROSITE-ProRule" id="PRU00409"/>
    </source>
</evidence>
<keyword evidence="7" id="KW-1185">Reference proteome</keyword>
<dbReference type="SUPFAM" id="SSF56059">
    <property type="entry name" value="Glutathione synthetase ATP-binding domain-like"/>
    <property type="match status" value="1"/>
</dbReference>
<dbReference type="GO" id="GO:0016874">
    <property type="term" value="F:ligase activity"/>
    <property type="evidence" value="ECO:0007669"/>
    <property type="project" value="UniProtKB-KW"/>
</dbReference>
<accession>A0A1I4C2H3</accession>
<dbReference type="Gene3D" id="3.30.470.20">
    <property type="entry name" value="ATP-grasp fold, B domain"/>
    <property type="match status" value="1"/>
</dbReference>
<dbReference type="PANTHER" id="PTHR43585:SF2">
    <property type="entry name" value="ATP-GRASP ENZYME FSQD"/>
    <property type="match status" value="1"/>
</dbReference>
<dbReference type="GO" id="GO:0046872">
    <property type="term" value="F:metal ion binding"/>
    <property type="evidence" value="ECO:0007669"/>
    <property type="project" value="InterPro"/>
</dbReference>
<dbReference type="Proteomes" id="UP000198755">
    <property type="component" value="Unassembled WGS sequence"/>
</dbReference>
<dbReference type="InterPro" id="IPR003806">
    <property type="entry name" value="ATP-grasp_PylC-type"/>
</dbReference>
<dbReference type="PROSITE" id="PS50975">
    <property type="entry name" value="ATP_GRASP"/>
    <property type="match status" value="1"/>
</dbReference>
<dbReference type="GO" id="GO:0005524">
    <property type="term" value="F:ATP binding"/>
    <property type="evidence" value="ECO:0007669"/>
    <property type="project" value="UniProtKB-UniRule"/>
</dbReference>
<dbReference type="EMBL" id="FOSN01000017">
    <property type="protein sequence ID" value="SFK74637.1"/>
    <property type="molecule type" value="Genomic_DNA"/>
</dbReference>
<keyword evidence="2 4" id="KW-0547">Nucleotide-binding</keyword>
<dbReference type="Pfam" id="PF02655">
    <property type="entry name" value="ATP-grasp_3"/>
    <property type="match status" value="1"/>
</dbReference>
<dbReference type="AlphaFoldDB" id="A0A1I4C2H3"/>
<reference evidence="6 7" key="1">
    <citation type="submission" date="2016-10" db="EMBL/GenBank/DDBJ databases">
        <authorList>
            <person name="de Groot N.N."/>
        </authorList>
    </citation>
    <scope>NUCLEOTIDE SEQUENCE [LARGE SCALE GENOMIC DNA]</scope>
    <source>
        <strain evidence="6 7">NE2</strain>
    </source>
</reference>
<name>A0A1I4C2H3_9HYPH</name>
<evidence type="ECO:0000313" key="6">
    <source>
        <dbReference type="EMBL" id="SFK74637.1"/>
    </source>
</evidence>
<dbReference type="InterPro" id="IPR013815">
    <property type="entry name" value="ATP_grasp_subdomain_1"/>
</dbReference>
<dbReference type="PANTHER" id="PTHR43585">
    <property type="entry name" value="FUMIPYRROLE BIOSYNTHESIS PROTEIN C"/>
    <property type="match status" value="1"/>
</dbReference>
<organism evidence="6 7">
    <name type="scientific">Methylocapsa palsarum</name>
    <dbReference type="NCBI Taxonomy" id="1612308"/>
    <lineage>
        <taxon>Bacteria</taxon>
        <taxon>Pseudomonadati</taxon>
        <taxon>Pseudomonadota</taxon>
        <taxon>Alphaproteobacteria</taxon>
        <taxon>Hyphomicrobiales</taxon>
        <taxon>Beijerinckiaceae</taxon>
        <taxon>Methylocapsa</taxon>
    </lineage>
</organism>
<evidence type="ECO:0000256" key="2">
    <source>
        <dbReference type="ARBA" id="ARBA00022741"/>
    </source>
</evidence>
<evidence type="ECO:0000256" key="1">
    <source>
        <dbReference type="ARBA" id="ARBA00022598"/>
    </source>
</evidence>
<gene>
    <name evidence="6" type="ORF">SAMN05444581_11774</name>
</gene>
<dbReference type="InterPro" id="IPR052032">
    <property type="entry name" value="ATP-dep_AA_Ligase"/>
</dbReference>
<keyword evidence="3 4" id="KW-0067">ATP-binding</keyword>
<evidence type="ECO:0000313" key="7">
    <source>
        <dbReference type="Proteomes" id="UP000198755"/>
    </source>
</evidence>
<sequence>MKALLLAFSLKQQYHAMRCAQLAGYEVHVLGKNMARGLRLSRYCASYREMEFVPGAAPLETAVEEIAKAVRQIGADVVLPSDVVSTRLLTLIADRLPVRACSLPDPVTFAHLNDKWWFYNFCRKEDLPTPETWLFQTSQDLWNALRHQEIPLPLIVKPTNKMGSSGIFVIRTEAELVRLLTEDYRPVLAQRYVDGQDCGFAMVCDHGRVVAYGFQQHFKWGYRYEDDPRIRSMAERIAAATNYHGVAHFDVRKDALSGELTLIECNPRYWYSMFALALAGLNFVDLSLKTGSLDPANPLRIGKVDVYVNKNLIMRFLSGKPVTACDRRVLNYYLSDPIPILCERLRLCQDDRPGIAGSLDEQTSVLLNMALPANEKISCALE</sequence>
<evidence type="ECO:0000256" key="3">
    <source>
        <dbReference type="ARBA" id="ARBA00022840"/>
    </source>
</evidence>
<evidence type="ECO:0000259" key="5">
    <source>
        <dbReference type="PROSITE" id="PS50975"/>
    </source>
</evidence>
<dbReference type="InterPro" id="IPR011761">
    <property type="entry name" value="ATP-grasp"/>
</dbReference>
<dbReference type="RefSeq" id="WP_091685534.1">
    <property type="nucleotide sequence ID" value="NZ_FOSN01000017.1"/>
</dbReference>
<feature type="domain" description="ATP-grasp" evidence="5">
    <location>
        <begin position="119"/>
        <end position="292"/>
    </location>
</feature>
<dbReference type="Gene3D" id="3.30.1490.20">
    <property type="entry name" value="ATP-grasp fold, A domain"/>
    <property type="match status" value="1"/>
</dbReference>
<dbReference type="STRING" id="1612308.SAMN05444581_11774"/>
<dbReference type="OrthoDB" id="7625478at2"/>
<keyword evidence="1 6" id="KW-0436">Ligase</keyword>